<gene>
    <name evidence="2" type="ORF">A3SI_02106</name>
</gene>
<dbReference type="STRING" id="1189621.A3SI_02106"/>
<dbReference type="PATRIC" id="fig|1189621.3.peg.441"/>
<dbReference type="InterPro" id="IPR023614">
    <property type="entry name" value="Porin_dom_sf"/>
</dbReference>
<dbReference type="Proteomes" id="UP000005551">
    <property type="component" value="Unassembled WGS sequence"/>
</dbReference>
<keyword evidence="3" id="KW-1185">Reference proteome</keyword>
<evidence type="ECO:0000313" key="3">
    <source>
        <dbReference type="Proteomes" id="UP000005551"/>
    </source>
</evidence>
<dbReference type="EMBL" id="AJYA01000002">
    <property type="protein sequence ID" value="EIM78804.1"/>
    <property type="molecule type" value="Genomic_DNA"/>
</dbReference>
<proteinExistence type="predicted"/>
<evidence type="ECO:0000313" key="2">
    <source>
        <dbReference type="EMBL" id="EIM78804.1"/>
    </source>
</evidence>
<keyword evidence="1" id="KW-0732">Signal</keyword>
<reference evidence="2 3" key="1">
    <citation type="submission" date="2012-05" db="EMBL/GenBank/DDBJ databases">
        <title>Genome sequence of Nitritalea halalkaliphila LW7.</title>
        <authorList>
            <person name="Jangir P.K."/>
            <person name="Singh A."/>
            <person name="Shivaji S."/>
            <person name="Sharma R."/>
        </authorList>
    </citation>
    <scope>NUCLEOTIDE SEQUENCE [LARGE SCALE GENOMIC DNA]</scope>
    <source>
        <strain evidence="2 3">LW7</strain>
    </source>
</reference>
<organism evidence="2 3">
    <name type="scientific">Nitritalea halalkaliphila LW7</name>
    <dbReference type="NCBI Taxonomy" id="1189621"/>
    <lineage>
        <taxon>Bacteria</taxon>
        <taxon>Pseudomonadati</taxon>
        <taxon>Bacteroidota</taxon>
        <taxon>Cytophagia</taxon>
        <taxon>Cytophagales</taxon>
        <taxon>Cyclobacteriaceae</taxon>
        <taxon>Nitritalea</taxon>
    </lineage>
</organism>
<feature type="chain" id="PRO_5003700072" description="Outer membrane porin" evidence="1">
    <location>
        <begin position="25"/>
        <end position="479"/>
    </location>
</feature>
<feature type="signal peptide" evidence="1">
    <location>
        <begin position="1"/>
        <end position="24"/>
    </location>
</feature>
<comment type="caution">
    <text evidence="2">The sequence shown here is derived from an EMBL/GenBank/DDBJ whole genome shotgun (WGS) entry which is preliminary data.</text>
</comment>
<accession>I5CAF2</accession>
<sequence length="479" mass="53897">MFQRIIRFSLLVVGFFLTESALFAQHQELQQEPNLWRGRETVAKDTSSLLYALQQGRTEVAFRSMFIATTNEGDLMNSYALATGGGLRYESSSFHGFRLAVSGFYIFNVFSSDLAARDPISGGRNRYEVALFDVQNPGNRGSIERLEEFHLKYVKNGHTITFGKQLINTPFINLQDGRMRPTGVDGLWYRNRGFLGRAGVEGGWIYRVTPRATTRWFSVAESIGAYGAGVNPDGGPAQYSGNVSSRGVAMLGINRRISPSWVISIWNKYTDNVFNTAMVQLDGRIPIDTQTDLILGFQGLRQDAVNDGGNPDQQKTYFPRGGQANTFGGRVGLRQNRISATLNYNRITAHGRYLMPREWGREPFFTFMPRERNEGFGDVHAIMSKVDYKFPKQRTEVAFAAGYFSLPDVKKPALNKYGVPSYVQINTDIGYTFSNVLDGLEARVLVVGKIAVGETYENPIFVFNKVNMMNYNIVMNYHF</sequence>
<name>I5CAF2_9BACT</name>
<protein>
    <recommendedName>
        <fullName evidence="4">Outer membrane porin</fullName>
    </recommendedName>
</protein>
<evidence type="ECO:0008006" key="4">
    <source>
        <dbReference type="Google" id="ProtNLM"/>
    </source>
</evidence>
<dbReference type="RefSeq" id="WP_009053353.1">
    <property type="nucleotide sequence ID" value="NZ_AJYA01000002.1"/>
</dbReference>
<dbReference type="OrthoDB" id="862900at2"/>
<dbReference type="AlphaFoldDB" id="I5CAF2"/>
<evidence type="ECO:0000256" key="1">
    <source>
        <dbReference type="SAM" id="SignalP"/>
    </source>
</evidence>
<dbReference type="Gene3D" id="2.40.160.10">
    <property type="entry name" value="Porin"/>
    <property type="match status" value="1"/>
</dbReference>